<dbReference type="EMBL" id="JAHIBW010000022">
    <property type="protein sequence ID" value="KAG7299376.1"/>
    <property type="molecule type" value="Genomic_DNA"/>
</dbReference>
<comment type="caution">
    <text evidence="1">The sequence shown here is derived from an EMBL/GenBank/DDBJ whole genome shotgun (WGS) entry which is preliminary data.</text>
</comment>
<evidence type="ECO:0000313" key="1">
    <source>
        <dbReference type="EMBL" id="KAG7299376.1"/>
    </source>
</evidence>
<keyword evidence="2" id="KW-1185">Reference proteome</keyword>
<organism evidence="1 2">
    <name type="scientific">Plutella xylostella</name>
    <name type="common">Diamondback moth</name>
    <name type="synonym">Plutella maculipennis</name>
    <dbReference type="NCBI Taxonomy" id="51655"/>
    <lineage>
        <taxon>Eukaryota</taxon>
        <taxon>Metazoa</taxon>
        <taxon>Ecdysozoa</taxon>
        <taxon>Arthropoda</taxon>
        <taxon>Hexapoda</taxon>
        <taxon>Insecta</taxon>
        <taxon>Pterygota</taxon>
        <taxon>Neoptera</taxon>
        <taxon>Endopterygota</taxon>
        <taxon>Lepidoptera</taxon>
        <taxon>Glossata</taxon>
        <taxon>Ditrysia</taxon>
        <taxon>Yponomeutoidea</taxon>
        <taxon>Plutellidae</taxon>
        <taxon>Plutella</taxon>
    </lineage>
</organism>
<name>A0ABQ7Q2C0_PLUXY</name>
<sequence>MSRQHGMLVEYLGRVLREETSLIIYSIRYAFAFVTHYGAHRDTSKRLVIAETRPAGVILNYAPFKVISEPSGYNIVHGQTTKWNALNSDITSERSTVTATASQSSEPT</sequence>
<gene>
    <name evidence="1" type="ORF">JYU34_016319</name>
</gene>
<dbReference type="Proteomes" id="UP000823941">
    <property type="component" value="Chromosome 22"/>
</dbReference>
<protein>
    <submittedName>
        <fullName evidence="1">Uncharacterized protein</fullName>
    </submittedName>
</protein>
<evidence type="ECO:0000313" key="2">
    <source>
        <dbReference type="Proteomes" id="UP000823941"/>
    </source>
</evidence>
<proteinExistence type="predicted"/>
<accession>A0ABQ7Q2C0</accession>
<reference evidence="1 2" key="1">
    <citation type="submission" date="2021-06" db="EMBL/GenBank/DDBJ databases">
        <title>A haploid diamondback moth (Plutella xylostella L.) genome assembly resolves 31 chromosomes and identifies a diamide resistance mutation.</title>
        <authorList>
            <person name="Ward C.M."/>
            <person name="Perry K.D."/>
            <person name="Baker G."/>
            <person name="Powis K."/>
            <person name="Heckel D.G."/>
            <person name="Baxter S.W."/>
        </authorList>
    </citation>
    <scope>NUCLEOTIDE SEQUENCE [LARGE SCALE GENOMIC DNA]</scope>
    <source>
        <strain evidence="1 2">LV</strain>
        <tissue evidence="1">Single pupa</tissue>
    </source>
</reference>